<keyword evidence="2" id="KW-1185">Reference proteome</keyword>
<dbReference type="RefSeq" id="WP_179197583.1">
    <property type="nucleotide sequence ID" value="NZ_MTSE01000002.1"/>
</dbReference>
<dbReference type="AlphaFoldDB" id="A0A243WI80"/>
<dbReference type="EMBL" id="MTSE01000002">
    <property type="protein sequence ID" value="OUJ75262.1"/>
    <property type="molecule type" value="Genomic_DNA"/>
</dbReference>
<sequence length="231" mass="25425">MKLNASPFHAVTGELLPAYRDAYLRGDLSSKNTEAVDAYIKANSRRADETLRRFYEMKNLGHDVQAVGWVQRQFDLIRTEPQRFRQRAAAMVVSGALIGGAVFAGSSRPTTEVSALPAANLAASIAPTAEVEGVNSMLRVATVRGRILDEEGKPLIGATIMQKGSFYGVSTDAKGEYLLRVPANQPVTLQYGYGGYSDEEVQVKGGRVENMTLVPREKEKKASKKRHWLFF</sequence>
<dbReference type="Proteomes" id="UP000194873">
    <property type="component" value="Unassembled WGS sequence"/>
</dbReference>
<gene>
    <name evidence="1" type="ORF">BXP70_04390</name>
</gene>
<dbReference type="InterPro" id="IPR008969">
    <property type="entry name" value="CarboxyPept-like_regulatory"/>
</dbReference>
<dbReference type="SUPFAM" id="SSF49464">
    <property type="entry name" value="Carboxypeptidase regulatory domain-like"/>
    <property type="match status" value="1"/>
</dbReference>
<evidence type="ECO:0008006" key="3">
    <source>
        <dbReference type="Google" id="ProtNLM"/>
    </source>
</evidence>
<dbReference type="Pfam" id="PF13715">
    <property type="entry name" value="CarbopepD_reg_2"/>
    <property type="match status" value="1"/>
</dbReference>
<organism evidence="1 2">
    <name type="scientific">Hymenobacter crusticola</name>
    <dbReference type="NCBI Taxonomy" id="1770526"/>
    <lineage>
        <taxon>Bacteria</taxon>
        <taxon>Pseudomonadati</taxon>
        <taxon>Bacteroidota</taxon>
        <taxon>Cytophagia</taxon>
        <taxon>Cytophagales</taxon>
        <taxon>Hymenobacteraceae</taxon>
        <taxon>Hymenobacter</taxon>
    </lineage>
</organism>
<name>A0A243WI80_9BACT</name>
<dbReference type="Gene3D" id="2.60.40.1120">
    <property type="entry name" value="Carboxypeptidase-like, regulatory domain"/>
    <property type="match status" value="1"/>
</dbReference>
<evidence type="ECO:0000313" key="2">
    <source>
        <dbReference type="Proteomes" id="UP000194873"/>
    </source>
</evidence>
<comment type="caution">
    <text evidence="1">The sequence shown here is derived from an EMBL/GenBank/DDBJ whole genome shotgun (WGS) entry which is preliminary data.</text>
</comment>
<accession>A0A243WI80</accession>
<proteinExistence type="predicted"/>
<reference evidence="1 2" key="1">
    <citation type="submission" date="2017-01" db="EMBL/GenBank/DDBJ databases">
        <title>A new Hymenobacter.</title>
        <authorList>
            <person name="Liang Y."/>
            <person name="Feng F."/>
        </authorList>
    </citation>
    <scope>NUCLEOTIDE SEQUENCE [LARGE SCALE GENOMIC DNA]</scope>
    <source>
        <strain evidence="1">MIMBbqt21</strain>
    </source>
</reference>
<evidence type="ECO:0000313" key="1">
    <source>
        <dbReference type="EMBL" id="OUJ75262.1"/>
    </source>
</evidence>
<protein>
    <recommendedName>
        <fullName evidence="3">CarboxypepD_reg-like domain-containing protein</fullName>
    </recommendedName>
</protein>